<accession>A0ACC2JYF1</accession>
<name>A0ACC2JYF1_9PEZI</name>
<organism evidence="1 2">
    <name type="scientific">Lasiodiplodia mahajangana</name>
    <dbReference type="NCBI Taxonomy" id="1108764"/>
    <lineage>
        <taxon>Eukaryota</taxon>
        <taxon>Fungi</taxon>
        <taxon>Dikarya</taxon>
        <taxon>Ascomycota</taxon>
        <taxon>Pezizomycotina</taxon>
        <taxon>Dothideomycetes</taxon>
        <taxon>Dothideomycetes incertae sedis</taxon>
        <taxon>Botryosphaeriales</taxon>
        <taxon>Botryosphaeriaceae</taxon>
        <taxon>Lasiodiplodia</taxon>
    </lineage>
</organism>
<protein>
    <submittedName>
        <fullName evidence="1">Uncharacterized protein</fullName>
    </submittedName>
</protein>
<dbReference type="EMBL" id="JAPUUL010000119">
    <property type="protein sequence ID" value="KAJ8132510.1"/>
    <property type="molecule type" value="Genomic_DNA"/>
</dbReference>
<dbReference type="Proteomes" id="UP001153332">
    <property type="component" value="Unassembled WGS sequence"/>
</dbReference>
<proteinExistence type="predicted"/>
<evidence type="ECO:0000313" key="2">
    <source>
        <dbReference type="Proteomes" id="UP001153332"/>
    </source>
</evidence>
<keyword evidence="2" id="KW-1185">Reference proteome</keyword>
<comment type="caution">
    <text evidence="1">The sequence shown here is derived from an EMBL/GenBank/DDBJ whole genome shotgun (WGS) entry which is preliminary data.</text>
</comment>
<evidence type="ECO:0000313" key="1">
    <source>
        <dbReference type="EMBL" id="KAJ8132510.1"/>
    </source>
</evidence>
<reference evidence="1" key="1">
    <citation type="submission" date="2022-12" db="EMBL/GenBank/DDBJ databases">
        <title>Genome Sequence of Lasiodiplodia mahajangana.</title>
        <authorList>
            <person name="Buettner E."/>
        </authorList>
    </citation>
    <scope>NUCLEOTIDE SEQUENCE</scope>
    <source>
        <strain evidence="1">VT137</strain>
    </source>
</reference>
<sequence>MYSFSTLTVFGTLVAAALATTGPCIMEDYTCNPVMDASGCYNAIILGWDGASKDPADIFKCVDPPELRRAWRASAFGDNMGEWHDKTPPIEDIVAVAPGCARATAAPTV</sequence>
<gene>
    <name evidence="1" type="ORF">O1611_g1119</name>
</gene>